<accession>A0A067TU72</accession>
<reference evidence="2" key="1">
    <citation type="journal article" date="2014" name="Proc. Natl. Acad. Sci. U.S.A.">
        <title>Extensive sampling of basidiomycete genomes demonstrates inadequacy of the white-rot/brown-rot paradigm for wood decay fungi.</title>
        <authorList>
            <person name="Riley R."/>
            <person name="Salamov A.A."/>
            <person name="Brown D.W."/>
            <person name="Nagy L.G."/>
            <person name="Floudas D."/>
            <person name="Held B.W."/>
            <person name="Levasseur A."/>
            <person name="Lombard V."/>
            <person name="Morin E."/>
            <person name="Otillar R."/>
            <person name="Lindquist E.A."/>
            <person name="Sun H."/>
            <person name="LaButti K.M."/>
            <person name="Schmutz J."/>
            <person name="Jabbour D."/>
            <person name="Luo H."/>
            <person name="Baker S.E."/>
            <person name="Pisabarro A.G."/>
            <person name="Walton J.D."/>
            <person name="Blanchette R.A."/>
            <person name="Henrissat B."/>
            <person name="Martin F."/>
            <person name="Cullen D."/>
            <person name="Hibbett D.S."/>
            <person name="Grigoriev I.V."/>
        </authorList>
    </citation>
    <scope>NUCLEOTIDE SEQUENCE [LARGE SCALE GENOMIC DNA]</scope>
    <source>
        <strain evidence="2">CBS 339.88</strain>
    </source>
</reference>
<dbReference type="AlphaFoldDB" id="A0A067TU72"/>
<sequence length="81" mass="8922">MEAVEAEISRGQTLAFALVTVGNSADAPSFGTELADRHFKDFDLDEFKPYGPETSYLLHSHLSFKYNLTLTSDMLAAINHG</sequence>
<name>A0A067TU72_GALM3</name>
<organism evidence="1 2">
    <name type="scientific">Galerina marginata (strain CBS 339.88)</name>
    <dbReference type="NCBI Taxonomy" id="685588"/>
    <lineage>
        <taxon>Eukaryota</taxon>
        <taxon>Fungi</taxon>
        <taxon>Dikarya</taxon>
        <taxon>Basidiomycota</taxon>
        <taxon>Agaricomycotina</taxon>
        <taxon>Agaricomycetes</taxon>
        <taxon>Agaricomycetidae</taxon>
        <taxon>Agaricales</taxon>
        <taxon>Agaricineae</taxon>
        <taxon>Strophariaceae</taxon>
        <taxon>Galerina</taxon>
    </lineage>
</organism>
<proteinExistence type="predicted"/>
<dbReference type="Proteomes" id="UP000027222">
    <property type="component" value="Unassembled WGS sequence"/>
</dbReference>
<dbReference type="OrthoDB" id="3000038at2759"/>
<keyword evidence="2" id="KW-1185">Reference proteome</keyword>
<evidence type="ECO:0000313" key="2">
    <source>
        <dbReference type="Proteomes" id="UP000027222"/>
    </source>
</evidence>
<evidence type="ECO:0000313" key="1">
    <source>
        <dbReference type="EMBL" id="KDR82498.1"/>
    </source>
</evidence>
<dbReference type="HOGENOM" id="CLU_2574038_0_0_1"/>
<dbReference type="EMBL" id="KL142369">
    <property type="protein sequence ID" value="KDR82498.1"/>
    <property type="molecule type" value="Genomic_DNA"/>
</dbReference>
<protein>
    <submittedName>
        <fullName evidence="1">Uncharacterized protein</fullName>
    </submittedName>
</protein>
<gene>
    <name evidence="1" type="ORF">GALMADRAFT_220484</name>
</gene>